<evidence type="ECO:0000256" key="2">
    <source>
        <dbReference type="ARBA" id="ARBA00023125"/>
    </source>
</evidence>
<dbReference type="Proteomes" id="UP000183257">
    <property type="component" value="Unassembled WGS sequence"/>
</dbReference>
<dbReference type="Pfam" id="PF00356">
    <property type="entry name" value="LacI"/>
    <property type="match status" value="1"/>
</dbReference>
<dbReference type="PROSITE" id="PS50932">
    <property type="entry name" value="HTH_LACI_2"/>
    <property type="match status" value="1"/>
</dbReference>
<keyword evidence="1" id="KW-0805">Transcription regulation</keyword>
<evidence type="ECO:0000256" key="1">
    <source>
        <dbReference type="ARBA" id="ARBA00023015"/>
    </source>
</evidence>
<organism evidence="5 6">
    <name type="scientific">Cellulophaga fucicola</name>
    <dbReference type="NCBI Taxonomy" id="76595"/>
    <lineage>
        <taxon>Bacteria</taxon>
        <taxon>Pseudomonadati</taxon>
        <taxon>Bacteroidota</taxon>
        <taxon>Flavobacteriia</taxon>
        <taxon>Flavobacteriales</taxon>
        <taxon>Flavobacteriaceae</taxon>
        <taxon>Cellulophaga</taxon>
    </lineage>
</organism>
<reference evidence="6" key="1">
    <citation type="submission" date="2016-11" db="EMBL/GenBank/DDBJ databases">
        <authorList>
            <person name="Varghese N."/>
            <person name="Submissions S."/>
        </authorList>
    </citation>
    <scope>NUCLEOTIDE SEQUENCE [LARGE SCALE GENOMIC DNA]</scope>
    <source>
        <strain evidence="6">DSM 24786</strain>
    </source>
</reference>
<keyword evidence="3" id="KW-0804">Transcription</keyword>
<dbReference type="RefSeq" id="WP_072302795.1">
    <property type="nucleotide sequence ID" value="NZ_FPIY01000001.1"/>
</dbReference>
<dbReference type="SUPFAM" id="SSF47413">
    <property type="entry name" value="lambda repressor-like DNA-binding domains"/>
    <property type="match status" value="1"/>
</dbReference>
<proteinExistence type="predicted"/>
<evidence type="ECO:0000313" key="5">
    <source>
        <dbReference type="EMBL" id="SFW30201.1"/>
    </source>
</evidence>
<dbReference type="CDD" id="cd06267">
    <property type="entry name" value="PBP1_LacI_sugar_binding-like"/>
    <property type="match status" value="1"/>
</dbReference>
<dbReference type="InterPro" id="IPR046335">
    <property type="entry name" value="LacI/GalR-like_sensor"/>
</dbReference>
<dbReference type="GO" id="GO:0003700">
    <property type="term" value="F:DNA-binding transcription factor activity"/>
    <property type="evidence" value="ECO:0007669"/>
    <property type="project" value="TreeGrafter"/>
</dbReference>
<dbReference type="InterPro" id="IPR010982">
    <property type="entry name" value="Lambda_DNA-bd_dom_sf"/>
</dbReference>
<dbReference type="Gene3D" id="3.40.50.2300">
    <property type="match status" value="2"/>
</dbReference>
<dbReference type="CDD" id="cd01392">
    <property type="entry name" value="HTH_LacI"/>
    <property type="match status" value="1"/>
</dbReference>
<dbReference type="OrthoDB" id="9768806at2"/>
<dbReference type="GO" id="GO:0000976">
    <property type="term" value="F:transcription cis-regulatory region binding"/>
    <property type="evidence" value="ECO:0007669"/>
    <property type="project" value="TreeGrafter"/>
</dbReference>
<protein>
    <submittedName>
        <fullName evidence="5">Transcriptional regulator, LacI family</fullName>
    </submittedName>
</protein>
<dbReference type="PANTHER" id="PTHR30146">
    <property type="entry name" value="LACI-RELATED TRANSCRIPTIONAL REPRESSOR"/>
    <property type="match status" value="1"/>
</dbReference>
<keyword evidence="6" id="KW-1185">Reference proteome</keyword>
<keyword evidence="2" id="KW-0238">DNA-binding</keyword>
<sequence length="345" mass="38651">MKAKITIKDIAKELGVSSSTVSRALKNSPEISEETRKKVKAFADLYHYRPNMLAQKLRNNKTMVIGVIIPEIVHHFFSRVISGVEKIANGRDYNVMICLSNESYEKEKLNIQMMANGSVDGLLVSIAKETLEKGDFDHFKELKDYSIPLVLFDRISDKIDCDKVIVDDIGGGYKATKHLLDVGCKKIAILSTPDHVNVGALRTIGYKKALEESNIKVNNDLIFKVNDKSNITDQITTFMHNTTIEYDGIVAVNEIYAANVIKIAKEKDLQIPKDLCVVGFTDGLISSFSTPSLSTIDQHGITIGEHAAELLLDRIQNKEVYREYQRKVVSTDLIIRKSSEKNTDL</sequence>
<evidence type="ECO:0000256" key="3">
    <source>
        <dbReference type="ARBA" id="ARBA00023163"/>
    </source>
</evidence>
<dbReference type="SUPFAM" id="SSF53822">
    <property type="entry name" value="Periplasmic binding protein-like I"/>
    <property type="match status" value="1"/>
</dbReference>
<dbReference type="EMBL" id="FPIY01000001">
    <property type="protein sequence ID" value="SFW30201.1"/>
    <property type="molecule type" value="Genomic_DNA"/>
</dbReference>
<name>A0A1K1N4G2_9FLAO</name>
<dbReference type="STRING" id="76595.SAMN05660313_01159"/>
<gene>
    <name evidence="5" type="ORF">SAMN05660313_01159</name>
</gene>
<accession>A0A1K1N4G2</accession>
<dbReference type="InterPro" id="IPR000843">
    <property type="entry name" value="HTH_LacI"/>
</dbReference>
<dbReference type="AlphaFoldDB" id="A0A1K1N4G2"/>
<dbReference type="Gene3D" id="1.10.260.40">
    <property type="entry name" value="lambda repressor-like DNA-binding domains"/>
    <property type="match status" value="1"/>
</dbReference>
<dbReference type="PANTHER" id="PTHR30146:SF109">
    <property type="entry name" value="HTH-TYPE TRANSCRIPTIONAL REGULATOR GALS"/>
    <property type="match status" value="1"/>
</dbReference>
<evidence type="ECO:0000313" key="6">
    <source>
        <dbReference type="Proteomes" id="UP000183257"/>
    </source>
</evidence>
<feature type="domain" description="HTH lacI-type" evidence="4">
    <location>
        <begin position="5"/>
        <end position="59"/>
    </location>
</feature>
<dbReference type="InterPro" id="IPR028082">
    <property type="entry name" value="Peripla_BP_I"/>
</dbReference>
<evidence type="ECO:0000259" key="4">
    <source>
        <dbReference type="PROSITE" id="PS50932"/>
    </source>
</evidence>
<dbReference type="SMART" id="SM00354">
    <property type="entry name" value="HTH_LACI"/>
    <property type="match status" value="1"/>
</dbReference>
<dbReference type="Pfam" id="PF13377">
    <property type="entry name" value="Peripla_BP_3"/>
    <property type="match status" value="1"/>
</dbReference>